<dbReference type="EMBL" id="BARW01015282">
    <property type="protein sequence ID" value="GAI92936.1"/>
    <property type="molecule type" value="Genomic_DNA"/>
</dbReference>
<proteinExistence type="predicted"/>
<comment type="caution">
    <text evidence="2">The sequence shown here is derived from an EMBL/GenBank/DDBJ whole genome shotgun (WGS) entry which is preliminary data.</text>
</comment>
<accession>X1TNJ1</accession>
<feature type="non-terminal residue" evidence="2">
    <location>
        <position position="47"/>
    </location>
</feature>
<reference evidence="2" key="1">
    <citation type="journal article" date="2014" name="Front. Microbiol.">
        <title>High frequency of phylogenetically diverse reductive dehalogenase-homologous genes in deep subseafloor sedimentary metagenomes.</title>
        <authorList>
            <person name="Kawai M."/>
            <person name="Futagami T."/>
            <person name="Toyoda A."/>
            <person name="Takaki Y."/>
            <person name="Nishi S."/>
            <person name="Hori S."/>
            <person name="Arai W."/>
            <person name="Tsubouchi T."/>
            <person name="Morono Y."/>
            <person name="Uchiyama I."/>
            <person name="Ito T."/>
            <person name="Fujiyama A."/>
            <person name="Inagaki F."/>
            <person name="Takami H."/>
        </authorList>
    </citation>
    <scope>NUCLEOTIDE SEQUENCE</scope>
    <source>
        <strain evidence="2">Expedition CK06-06</strain>
    </source>
</reference>
<name>X1TNJ1_9ZZZZ</name>
<evidence type="ECO:0000256" key="1">
    <source>
        <dbReference type="SAM" id="MobiDB-lite"/>
    </source>
</evidence>
<organism evidence="2">
    <name type="scientific">marine sediment metagenome</name>
    <dbReference type="NCBI Taxonomy" id="412755"/>
    <lineage>
        <taxon>unclassified sequences</taxon>
        <taxon>metagenomes</taxon>
        <taxon>ecological metagenomes</taxon>
    </lineage>
</organism>
<evidence type="ECO:0000313" key="2">
    <source>
        <dbReference type="EMBL" id="GAI92936.1"/>
    </source>
</evidence>
<sequence>MNTVSLKLSPVAADREGTVGKGDPIELSPDAGPRERAVRLDVDHGQA</sequence>
<feature type="compositionally biased region" description="Basic and acidic residues" evidence="1">
    <location>
        <begin position="32"/>
        <end position="47"/>
    </location>
</feature>
<dbReference type="AlphaFoldDB" id="X1TNJ1"/>
<gene>
    <name evidence="2" type="ORF">S12H4_26858</name>
</gene>
<protein>
    <submittedName>
        <fullName evidence="2">Uncharacterized protein</fullName>
    </submittedName>
</protein>
<feature type="region of interest" description="Disordered" evidence="1">
    <location>
        <begin position="1"/>
        <end position="47"/>
    </location>
</feature>